<protein>
    <recommendedName>
        <fullName evidence="2">histidine kinase</fullName>
        <ecNumber evidence="2">2.7.13.3</ecNumber>
    </recommendedName>
</protein>
<dbReference type="PRINTS" id="PR00344">
    <property type="entry name" value="BCTRLSENSOR"/>
</dbReference>
<dbReference type="PANTHER" id="PTHR44936">
    <property type="entry name" value="SENSOR PROTEIN CREC"/>
    <property type="match status" value="1"/>
</dbReference>
<accession>A0A840I6L4</accession>
<dbReference type="InterPro" id="IPR036890">
    <property type="entry name" value="HATPase_C_sf"/>
</dbReference>
<proteinExistence type="predicted"/>
<dbReference type="RefSeq" id="WP_183819348.1">
    <property type="nucleotide sequence ID" value="NZ_JACHOB010000006.1"/>
</dbReference>
<evidence type="ECO:0000256" key="6">
    <source>
        <dbReference type="ARBA" id="ARBA00023012"/>
    </source>
</evidence>
<dbReference type="GO" id="GO:0000160">
    <property type="term" value="P:phosphorelay signal transduction system"/>
    <property type="evidence" value="ECO:0007669"/>
    <property type="project" value="UniProtKB-KW"/>
</dbReference>
<comment type="caution">
    <text evidence="8">The sequence shown here is derived from an EMBL/GenBank/DDBJ whole genome shotgun (WGS) entry which is preliminary data.</text>
</comment>
<keyword evidence="9" id="KW-1185">Reference proteome</keyword>
<dbReference type="EMBL" id="JACHOB010000006">
    <property type="protein sequence ID" value="MBB4660102.1"/>
    <property type="molecule type" value="Genomic_DNA"/>
</dbReference>
<dbReference type="Gene3D" id="3.30.565.10">
    <property type="entry name" value="Histidine kinase-like ATPase, C-terminal domain"/>
    <property type="match status" value="1"/>
</dbReference>
<keyword evidence="3" id="KW-0597">Phosphoprotein</keyword>
<evidence type="ECO:0000256" key="2">
    <source>
        <dbReference type="ARBA" id="ARBA00012438"/>
    </source>
</evidence>
<evidence type="ECO:0000256" key="4">
    <source>
        <dbReference type="ARBA" id="ARBA00022679"/>
    </source>
</evidence>
<evidence type="ECO:0000256" key="1">
    <source>
        <dbReference type="ARBA" id="ARBA00000085"/>
    </source>
</evidence>
<gene>
    <name evidence="8" type="ORF">GGQ59_002646</name>
</gene>
<dbReference type="EC" id="2.7.13.3" evidence="2"/>
<organism evidence="8 9">
    <name type="scientific">Parvularcula dongshanensis</name>
    <dbReference type="NCBI Taxonomy" id="1173995"/>
    <lineage>
        <taxon>Bacteria</taxon>
        <taxon>Pseudomonadati</taxon>
        <taxon>Pseudomonadota</taxon>
        <taxon>Alphaproteobacteria</taxon>
        <taxon>Parvularculales</taxon>
        <taxon>Parvularculaceae</taxon>
        <taxon>Parvularcula</taxon>
    </lineage>
</organism>
<dbReference type="Proteomes" id="UP000563524">
    <property type="component" value="Unassembled WGS sequence"/>
</dbReference>
<keyword evidence="6" id="KW-0902">Two-component regulatory system</keyword>
<keyword evidence="4" id="KW-0808">Transferase</keyword>
<evidence type="ECO:0000259" key="7">
    <source>
        <dbReference type="PROSITE" id="PS50109"/>
    </source>
</evidence>
<dbReference type="PROSITE" id="PS50109">
    <property type="entry name" value="HIS_KIN"/>
    <property type="match status" value="1"/>
</dbReference>
<evidence type="ECO:0000313" key="9">
    <source>
        <dbReference type="Proteomes" id="UP000563524"/>
    </source>
</evidence>
<keyword evidence="5 8" id="KW-0418">Kinase</keyword>
<sequence length="231" mass="23510">MADGVTGGGTEAVSRPARTESERLDLSLKAMKVVRHDLRNLLASVTIIADRIAALEDTRLAAAGPHLVTSMEQTVALSRAAQELCEVAPGSPETLALGGVASDAVDSVEGAKVSFEGLEGVSVKGDREQLRRLFAHLIDNAMRATGPDGSVTLSAVPGPQAVTLTLSDTGQGVPDYAFADLLVPFAGAKRRGGTGLGLPIAASLAAANGGELHVERSGADGTVVIVTLPSP</sequence>
<name>A0A840I6L4_9PROT</name>
<dbReference type="InterPro" id="IPR050980">
    <property type="entry name" value="2C_sensor_his_kinase"/>
</dbReference>
<dbReference type="SMART" id="SM00387">
    <property type="entry name" value="HATPase_c"/>
    <property type="match status" value="1"/>
</dbReference>
<evidence type="ECO:0000313" key="8">
    <source>
        <dbReference type="EMBL" id="MBB4660102.1"/>
    </source>
</evidence>
<dbReference type="PANTHER" id="PTHR44936:SF9">
    <property type="entry name" value="SENSOR PROTEIN CREC"/>
    <property type="match status" value="1"/>
</dbReference>
<evidence type="ECO:0000256" key="5">
    <source>
        <dbReference type="ARBA" id="ARBA00022777"/>
    </source>
</evidence>
<dbReference type="AlphaFoldDB" id="A0A840I6L4"/>
<dbReference type="InterPro" id="IPR003594">
    <property type="entry name" value="HATPase_dom"/>
</dbReference>
<comment type="catalytic activity">
    <reaction evidence="1">
        <text>ATP + protein L-histidine = ADP + protein N-phospho-L-histidine.</text>
        <dbReference type="EC" id="2.7.13.3"/>
    </reaction>
</comment>
<dbReference type="InterPro" id="IPR005467">
    <property type="entry name" value="His_kinase_dom"/>
</dbReference>
<dbReference type="Pfam" id="PF02518">
    <property type="entry name" value="HATPase_c"/>
    <property type="match status" value="1"/>
</dbReference>
<reference evidence="8 9" key="1">
    <citation type="submission" date="2020-08" db="EMBL/GenBank/DDBJ databases">
        <title>Genomic Encyclopedia of Type Strains, Phase IV (KMG-IV): sequencing the most valuable type-strain genomes for metagenomic binning, comparative biology and taxonomic classification.</title>
        <authorList>
            <person name="Goeker M."/>
        </authorList>
    </citation>
    <scope>NUCLEOTIDE SEQUENCE [LARGE SCALE GENOMIC DNA]</scope>
    <source>
        <strain evidence="8 9">DSM 102850</strain>
    </source>
</reference>
<dbReference type="InterPro" id="IPR004358">
    <property type="entry name" value="Sig_transdc_His_kin-like_C"/>
</dbReference>
<dbReference type="GO" id="GO:0004673">
    <property type="term" value="F:protein histidine kinase activity"/>
    <property type="evidence" value="ECO:0007669"/>
    <property type="project" value="UniProtKB-EC"/>
</dbReference>
<dbReference type="SUPFAM" id="SSF55874">
    <property type="entry name" value="ATPase domain of HSP90 chaperone/DNA topoisomerase II/histidine kinase"/>
    <property type="match status" value="1"/>
</dbReference>
<feature type="domain" description="Histidine kinase" evidence="7">
    <location>
        <begin position="33"/>
        <end position="231"/>
    </location>
</feature>
<evidence type="ECO:0000256" key="3">
    <source>
        <dbReference type="ARBA" id="ARBA00022553"/>
    </source>
</evidence>